<evidence type="ECO:0000256" key="9">
    <source>
        <dbReference type="SAM" id="Phobius"/>
    </source>
</evidence>
<keyword evidence="4" id="KW-0653">Protein transport</keyword>
<feature type="region of interest" description="Disordered" evidence="8">
    <location>
        <begin position="44"/>
        <end position="117"/>
    </location>
</feature>
<feature type="compositionally biased region" description="Pro residues" evidence="8">
    <location>
        <begin position="78"/>
        <end position="99"/>
    </location>
</feature>
<evidence type="ECO:0000313" key="11">
    <source>
        <dbReference type="Proteomes" id="UP001597197"/>
    </source>
</evidence>
<accession>A0ABW4QQW5</accession>
<gene>
    <name evidence="10" type="ORF">ACFSDX_05145</name>
</gene>
<dbReference type="Proteomes" id="UP001597197">
    <property type="component" value="Unassembled WGS sequence"/>
</dbReference>
<keyword evidence="7 9" id="KW-0472">Membrane</keyword>
<evidence type="ECO:0000313" key="10">
    <source>
        <dbReference type="EMBL" id="MFD1871800.1"/>
    </source>
</evidence>
<dbReference type="PANTHER" id="PTHR42982:SF1">
    <property type="entry name" value="SEC-INDEPENDENT PROTEIN TRANSLOCASE PROTEIN TATA"/>
    <property type="match status" value="1"/>
</dbReference>
<evidence type="ECO:0000256" key="7">
    <source>
        <dbReference type="ARBA" id="ARBA00023136"/>
    </source>
</evidence>
<name>A0ABW4QQW5_9BACT</name>
<proteinExistence type="predicted"/>
<organism evidence="10 11">
    <name type="scientific">Hymenobacter bucti</name>
    <dbReference type="NCBI Taxonomy" id="1844114"/>
    <lineage>
        <taxon>Bacteria</taxon>
        <taxon>Pseudomonadati</taxon>
        <taxon>Bacteroidota</taxon>
        <taxon>Cytophagia</taxon>
        <taxon>Cytophagales</taxon>
        <taxon>Hymenobacteraceae</taxon>
        <taxon>Hymenobacter</taxon>
    </lineage>
</organism>
<evidence type="ECO:0000256" key="6">
    <source>
        <dbReference type="ARBA" id="ARBA00023010"/>
    </source>
</evidence>
<keyword evidence="6" id="KW-0811">Translocation</keyword>
<feature type="compositionally biased region" description="Low complexity" evidence="8">
    <location>
        <begin position="100"/>
        <end position="110"/>
    </location>
</feature>
<evidence type="ECO:0000256" key="4">
    <source>
        <dbReference type="ARBA" id="ARBA00022927"/>
    </source>
</evidence>
<comment type="caution">
    <text evidence="10">The sequence shown here is derived from an EMBL/GenBank/DDBJ whole genome shotgun (WGS) entry which is preliminary data.</text>
</comment>
<evidence type="ECO:0000256" key="2">
    <source>
        <dbReference type="ARBA" id="ARBA00022448"/>
    </source>
</evidence>
<feature type="compositionally biased region" description="Low complexity" evidence="8">
    <location>
        <begin position="67"/>
        <end position="77"/>
    </location>
</feature>
<dbReference type="EMBL" id="JBHUFD010000001">
    <property type="protein sequence ID" value="MFD1871800.1"/>
    <property type="molecule type" value="Genomic_DNA"/>
</dbReference>
<keyword evidence="11" id="KW-1185">Reference proteome</keyword>
<dbReference type="RefSeq" id="WP_382312123.1">
    <property type="nucleotide sequence ID" value="NZ_JBHUFD010000001.1"/>
</dbReference>
<keyword evidence="2" id="KW-0813">Transport</keyword>
<keyword evidence="3 9" id="KW-0812">Transmembrane</keyword>
<sequence length="117" mass="12759">MLTLSLLFLSNPKTIIFIVFVLVLFFGAKRIPELFRGVGQGVREFKDASTEQQQRPNYQAPTPPQQPYGQPGQYAGQPQPPYAPQPGQPYAQPQPPYGQPAPGQAPQAPYNPNGPAA</sequence>
<evidence type="ECO:0000256" key="5">
    <source>
        <dbReference type="ARBA" id="ARBA00022989"/>
    </source>
</evidence>
<feature type="transmembrane region" description="Helical" evidence="9">
    <location>
        <begin position="6"/>
        <end position="26"/>
    </location>
</feature>
<evidence type="ECO:0000256" key="3">
    <source>
        <dbReference type="ARBA" id="ARBA00022692"/>
    </source>
</evidence>
<evidence type="ECO:0000256" key="8">
    <source>
        <dbReference type="SAM" id="MobiDB-lite"/>
    </source>
</evidence>
<evidence type="ECO:0000256" key="1">
    <source>
        <dbReference type="ARBA" id="ARBA00004167"/>
    </source>
</evidence>
<dbReference type="Gene3D" id="1.20.5.3310">
    <property type="match status" value="1"/>
</dbReference>
<dbReference type="Pfam" id="PF02416">
    <property type="entry name" value="TatA_B_E"/>
    <property type="match status" value="1"/>
</dbReference>
<keyword evidence="5 9" id="KW-1133">Transmembrane helix</keyword>
<dbReference type="PANTHER" id="PTHR42982">
    <property type="entry name" value="SEC-INDEPENDENT PROTEIN TRANSLOCASE PROTEIN TATA"/>
    <property type="match status" value="1"/>
</dbReference>
<protein>
    <submittedName>
        <fullName evidence="10">Twin-arginine translocase TatA/TatE family subunit</fullName>
    </submittedName>
</protein>
<dbReference type="InterPro" id="IPR003369">
    <property type="entry name" value="TatA/B/E"/>
</dbReference>
<reference evidence="11" key="1">
    <citation type="journal article" date="2019" name="Int. J. Syst. Evol. Microbiol.">
        <title>The Global Catalogue of Microorganisms (GCM) 10K type strain sequencing project: providing services to taxonomists for standard genome sequencing and annotation.</title>
        <authorList>
            <consortium name="The Broad Institute Genomics Platform"/>
            <consortium name="The Broad Institute Genome Sequencing Center for Infectious Disease"/>
            <person name="Wu L."/>
            <person name="Ma J."/>
        </authorList>
    </citation>
    <scope>NUCLEOTIDE SEQUENCE [LARGE SCALE GENOMIC DNA]</scope>
    <source>
        <strain evidence="11">CGMCC 1.15795</strain>
    </source>
</reference>
<comment type="subcellular location">
    <subcellularLocation>
        <location evidence="1">Membrane</location>
        <topology evidence="1">Single-pass membrane protein</topology>
    </subcellularLocation>
</comment>